<dbReference type="InterPro" id="IPR053831">
    <property type="entry name" value="SOGP_N"/>
</dbReference>
<dbReference type="InterPro" id="IPR052047">
    <property type="entry name" value="GH94_Enzymes"/>
</dbReference>
<dbReference type="Pfam" id="PF21958">
    <property type="entry name" value="SOGP_N"/>
    <property type="match status" value="1"/>
</dbReference>
<dbReference type="GO" id="GO:0016757">
    <property type="term" value="F:glycosyltransferase activity"/>
    <property type="evidence" value="ECO:0007669"/>
    <property type="project" value="UniProtKB-KW"/>
</dbReference>
<dbReference type="GO" id="GO:0005975">
    <property type="term" value="P:carbohydrate metabolic process"/>
    <property type="evidence" value="ECO:0007669"/>
    <property type="project" value="InterPro"/>
</dbReference>
<evidence type="ECO:0000259" key="4">
    <source>
        <dbReference type="Pfam" id="PF21250"/>
    </source>
</evidence>
<dbReference type="InterPro" id="IPR033432">
    <property type="entry name" value="GH94_catalytic"/>
</dbReference>
<name>A0AAW9QEI7_9BURK</name>
<evidence type="ECO:0000259" key="5">
    <source>
        <dbReference type="Pfam" id="PF21958"/>
    </source>
</evidence>
<feature type="domain" description="Glycoside phosphorylase super sandwich" evidence="4">
    <location>
        <begin position="341"/>
        <end position="569"/>
    </location>
</feature>
<evidence type="ECO:0000313" key="6">
    <source>
        <dbReference type="EMBL" id="MEF7614114.1"/>
    </source>
</evidence>
<gene>
    <name evidence="6" type="ORF">V4F39_09365</name>
</gene>
<dbReference type="Pfam" id="PF21250">
    <property type="entry name" value="SOGP_2nd"/>
    <property type="match status" value="1"/>
</dbReference>
<feature type="domain" description="SOGP N-terminal" evidence="5">
    <location>
        <begin position="22"/>
        <end position="249"/>
    </location>
</feature>
<evidence type="ECO:0000313" key="7">
    <source>
        <dbReference type="Proteomes" id="UP001336250"/>
    </source>
</evidence>
<keyword evidence="7" id="KW-1185">Reference proteome</keyword>
<dbReference type="SUPFAM" id="SSF48208">
    <property type="entry name" value="Six-hairpin glycosidases"/>
    <property type="match status" value="1"/>
</dbReference>
<protein>
    <recommendedName>
        <fullName evidence="8">Cellobiose phosphorylase</fullName>
    </recommendedName>
</protein>
<sequence length="1146" mass="123127">MNQTLPPPARALANDAGLALRLTPEGALREAHCRGVMLNLFPATAMEAGPGGLWLRRHAADGGVQAMPLTGPDSPLAPAGDGPRHAEWAGMWQGLQVRLRLQLHAVDAAWCWHVGLAATADAADAAEVDLVLLQDVGLADEGAIRTNEYYVSHYIDLAALQHPRRGAVLAARQNQPVQGRHPWLAAASLRRAVSYATDALQVFGAGWRASGVAPAGVRDGLPGTVKQHEHALIALQDERLTIAPGHTASAGFVLLHAADHPAATSAADLGRLDPLLAWAERVSSSTAASMAVSSTAPEATSAATPAAPASGDRSLFASAPWLAARDLTADEITAHFGPVLRHAEHDVARRLLSFHCGEATHVVLRAKELAVQRPHGHLLRAGVHQVPDERALTSTVWMSGVFHSMLTQGHASINRMLSAVRSSWGLYRSQGLRVFVELGGAWQQLGVPSAFAIQARRCRWFYRHAAGLLEVESTAGDAPAAVHLSLHVREGEPLRWLVTHHIALDGQDGQTDAPAAWTHECGVVRVAVPAGSALAERLPGGSFSITAAQPGALLRVGGDEALFADGRRRGLPWLCVQTRPCSELSLRLSADLLAAAPPAQHPAWLRPRWTAPAGSPLAGDSAALADIVPWYEHNALVHYLSPRGLEQYTGGGWGVRDVCQGPLEMLLALNRPAPVRQLLCTVFGAQNTDGDWPQWFMFFERDRAIRAGDSHGDIVFWPLLALARYLLSTDDASLLDEPLPYRRADGTPDGEGTLWQHVERALAVIHARRIPGTALAAYGHGDWNDSLQPADPRLREHLCSAWTVTLHYQSISTLAEALERLELHADAAHLREALPAIERDFHRLLVQDGIVAGYALFEPTQPSPELLLHPQDQRTGVHYSLLPMMHAVLAGLLSPSMAHAQLAAIHRHLMAPDGARLFDRPLPYRGGPAQLFQRAETSAFFGREIGVMYMHAHLRYAETLACLGLADAFFAALNLAHPIGLAQRVPSASLRQANCYYSSSDAAFGDRYRAAAGYDRIADGRVALDGGWRVYSSGPGIALGLVVGHFLGVRHEARHVLLDPVMPPALDGLEAEVEVAGRPARIRYRVGPQGCGVRAVGVNVQGQMQVQRFTRAPHPYRTGAAVLALDTLRGLAAAAGGRLELEITLG</sequence>
<evidence type="ECO:0000256" key="2">
    <source>
        <dbReference type="ARBA" id="ARBA00022679"/>
    </source>
</evidence>
<evidence type="ECO:0008006" key="8">
    <source>
        <dbReference type="Google" id="ProtNLM"/>
    </source>
</evidence>
<dbReference type="PANTHER" id="PTHR37469:SF2">
    <property type="entry name" value="CELLOBIONIC ACID PHOSPHORYLASE"/>
    <property type="match status" value="1"/>
</dbReference>
<keyword evidence="2" id="KW-0808">Transferase</keyword>
<proteinExistence type="predicted"/>
<evidence type="ECO:0000259" key="3">
    <source>
        <dbReference type="Pfam" id="PF17167"/>
    </source>
</evidence>
<dbReference type="Proteomes" id="UP001336250">
    <property type="component" value="Unassembled WGS sequence"/>
</dbReference>
<dbReference type="InterPro" id="IPR048771">
    <property type="entry name" value="SOGP_2nd"/>
</dbReference>
<dbReference type="InterPro" id="IPR037018">
    <property type="entry name" value="GH65_N"/>
</dbReference>
<dbReference type="Gene3D" id="2.70.98.40">
    <property type="entry name" value="Glycoside hydrolase, family 65, N-terminal domain"/>
    <property type="match status" value="1"/>
</dbReference>
<organism evidence="6 7">
    <name type="scientific">Aquincola agrisoli</name>
    <dbReference type="NCBI Taxonomy" id="3119538"/>
    <lineage>
        <taxon>Bacteria</taxon>
        <taxon>Pseudomonadati</taxon>
        <taxon>Pseudomonadota</taxon>
        <taxon>Betaproteobacteria</taxon>
        <taxon>Burkholderiales</taxon>
        <taxon>Sphaerotilaceae</taxon>
        <taxon>Aquincola</taxon>
    </lineage>
</organism>
<dbReference type="EMBL" id="JAZIBG010000020">
    <property type="protein sequence ID" value="MEF7614114.1"/>
    <property type="molecule type" value="Genomic_DNA"/>
</dbReference>
<dbReference type="Gene3D" id="1.50.10.10">
    <property type="match status" value="1"/>
</dbReference>
<reference evidence="6 7" key="1">
    <citation type="submission" date="2024-02" db="EMBL/GenBank/DDBJ databases">
        <title>Genome sequence of Aquincola sp. MAHUQ-54.</title>
        <authorList>
            <person name="Huq M.A."/>
        </authorList>
    </citation>
    <scope>NUCLEOTIDE SEQUENCE [LARGE SCALE GENOMIC DNA]</scope>
    <source>
        <strain evidence="6 7">MAHUQ-54</strain>
    </source>
</reference>
<dbReference type="InterPro" id="IPR008928">
    <property type="entry name" value="6-hairpin_glycosidase_sf"/>
</dbReference>
<feature type="domain" description="Glycosyl hydrolase 94 catalytic" evidence="3">
    <location>
        <begin position="652"/>
        <end position="916"/>
    </location>
</feature>
<dbReference type="Pfam" id="PF17167">
    <property type="entry name" value="Glyco_hydro_94"/>
    <property type="match status" value="1"/>
</dbReference>
<dbReference type="AlphaFoldDB" id="A0AAW9QEI7"/>
<accession>A0AAW9QEI7</accession>
<comment type="caution">
    <text evidence="6">The sequence shown here is derived from an EMBL/GenBank/DDBJ whole genome shotgun (WGS) entry which is preliminary data.</text>
</comment>
<evidence type="ECO:0000256" key="1">
    <source>
        <dbReference type="ARBA" id="ARBA00022676"/>
    </source>
</evidence>
<dbReference type="RefSeq" id="WP_332289048.1">
    <property type="nucleotide sequence ID" value="NZ_JAZIBG010000020.1"/>
</dbReference>
<keyword evidence="1" id="KW-0328">Glycosyltransferase</keyword>
<dbReference type="PANTHER" id="PTHR37469">
    <property type="entry name" value="CELLOBIONIC ACID PHOSPHORYLASE-RELATED"/>
    <property type="match status" value="1"/>
</dbReference>
<dbReference type="InterPro" id="IPR012341">
    <property type="entry name" value="6hp_glycosidase-like_sf"/>
</dbReference>